<keyword evidence="1" id="KW-0812">Transmembrane</keyword>
<evidence type="ECO:0000313" key="3">
    <source>
        <dbReference type="Proteomes" id="UP000199533"/>
    </source>
</evidence>
<evidence type="ECO:0000313" key="2">
    <source>
        <dbReference type="EMBL" id="SFK69557.1"/>
    </source>
</evidence>
<dbReference type="AlphaFoldDB" id="A0A1I4BMY6"/>
<proteinExistence type="predicted"/>
<dbReference type="STRING" id="52441.SAMN05216302_101289"/>
<keyword evidence="1" id="KW-0472">Membrane</keyword>
<keyword evidence="1" id="KW-1133">Transmembrane helix</keyword>
<reference evidence="3" key="1">
    <citation type="submission" date="2016-10" db="EMBL/GenBank/DDBJ databases">
        <authorList>
            <person name="Varghese N."/>
            <person name="Submissions S."/>
        </authorList>
    </citation>
    <scope>NUCLEOTIDE SEQUENCE [LARGE SCALE GENOMIC DNA]</scope>
    <source>
        <strain evidence="3">Nm69</strain>
    </source>
</reference>
<dbReference type="Proteomes" id="UP000199533">
    <property type="component" value="Unassembled WGS sequence"/>
</dbReference>
<sequence>MMEVNGLFISFAIGIVSSYLGSYIYLRFQLPGVSLIKKILIRLFRIELDNFYNNRKESEIDFEKELKNTRKLKILSVRASKYAASTEDSMKVNWKTLASAQILVLNPYSKAGVKRALEVQSVARPEWHISEFAEDIFHNAEKFCIRDKVEMRFYNTSTAFRLIINDMHAYLSGFPENRLGKEVPVYRFCVQSDTYRYLEKYFDEIWSESMAYDEFLELRSKIQKNNPTYPFGIDQFL</sequence>
<dbReference type="EMBL" id="FOSP01000012">
    <property type="protein sequence ID" value="SFK69557.1"/>
    <property type="molecule type" value="Genomic_DNA"/>
</dbReference>
<name>A0A1I4BMY6_9PROT</name>
<accession>A0A1I4BMY6</accession>
<dbReference type="RefSeq" id="WP_090699454.1">
    <property type="nucleotide sequence ID" value="NZ_FOSP01000012.1"/>
</dbReference>
<protein>
    <submittedName>
        <fullName evidence="2">Uncharacterized protein</fullName>
    </submittedName>
</protein>
<gene>
    <name evidence="2" type="ORF">SAMN05216302_101289</name>
</gene>
<keyword evidence="3" id="KW-1185">Reference proteome</keyword>
<feature type="transmembrane region" description="Helical" evidence="1">
    <location>
        <begin position="6"/>
        <end position="26"/>
    </location>
</feature>
<evidence type="ECO:0000256" key="1">
    <source>
        <dbReference type="SAM" id="Phobius"/>
    </source>
</evidence>
<organism evidence="2 3">
    <name type="scientific">Nitrosomonas aestuarii</name>
    <dbReference type="NCBI Taxonomy" id="52441"/>
    <lineage>
        <taxon>Bacteria</taxon>
        <taxon>Pseudomonadati</taxon>
        <taxon>Pseudomonadota</taxon>
        <taxon>Betaproteobacteria</taxon>
        <taxon>Nitrosomonadales</taxon>
        <taxon>Nitrosomonadaceae</taxon>
        <taxon>Nitrosomonas</taxon>
    </lineage>
</organism>